<dbReference type="InterPro" id="IPR019594">
    <property type="entry name" value="Glu/Gly-bd"/>
</dbReference>
<dbReference type="Pfam" id="PF10613">
    <property type="entry name" value="Lig_chan-Glu_bd"/>
    <property type="match status" value="1"/>
</dbReference>
<keyword evidence="9" id="KW-0675">Receptor</keyword>
<dbReference type="EMBL" id="JARAKH010000034">
    <property type="protein sequence ID" value="KAK8384833.1"/>
    <property type="molecule type" value="Genomic_DNA"/>
</dbReference>
<dbReference type="AlphaFoldDB" id="A0AAW0TC12"/>
<dbReference type="Gene3D" id="3.40.190.10">
    <property type="entry name" value="Periplasmic binding protein-like II"/>
    <property type="match status" value="1"/>
</dbReference>
<dbReference type="SMART" id="SM00918">
    <property type="entry name" value="Lig_chan-Glu_bd"/>
    <property type="match status" value="1"/>
</dbReference>
<sequence>MVVQKTSPLLYGIDKCLLTLSENGIKGLWVDSVGNDTACDNVPKKVIITSYISLSNIWGVFAVLGGGLTAGLVVWCVELLVPLSNSHFSHHLSSQFPLALLVALNFPCELSPCKPPLRGTHALRWTMKRHQSRPTSLFERSNFVSMWINGKSARTIARESGVSASTVCRWINRWRQEGNVYNHKPLKSYPYNTFMQADPMNYNTLVKVDAVQAPRGVTVFQAGADGLNDNNTRTHLKETVDDIRQMGEVRHCLVVVVVSDDPAFLAAFAHLSLTRHALRWSTRILVLTRLPLSHLDGLHGLLSTRNAMLLREEEEGGISKAEVYVWQPYSAASSKPLRVATWTTQGGLTLKSRMPLFPDKFYVFTSPPTLSVAVELIPHHTLEWVPDSRAPDGRRLEYTGYADNVVRYFAKAMNFSYRYVVSPERTFGTKLPDGSWTGVVGMLVREEADFVPGPMIVNLVRREATGHTSVYAMQNVRIINGLTGLQVDPWGFLLPLTALVWAATLAALLGDARHSERALLLSAQHCTISSLALMKTNSASLTPNADVSVESGVFREVAELEKKGRLKFHTQAQYLTSLDKLVRAGDHALVDAAISLRSLIALDFSQKGEQDARQFIFRIGRLNAQGLISYWMENVPNFTECDNIPKKMLVTSSISASNIWGVFVLLGGGVVAGLAVWCLEVLVKPCKEH</sequence>
<evidence type="ECO:0000256" key="12">
    <source>
        <dbReference type="ARBA" id="ARBA00023303"/>
    </source>
</evidence>
<evidence type="ECO:0000256" key="7">
    <source>
        <dbReference type="ARBA" id="ARBA00023065"/>
    </source>
</evidence>
<evidence type="ECO:0000256" key="3">
    <source>
        <dbReference type="ARBA" id="ARBA00022448"/>
    </source>
</evidence>
<keyword evidence="3" id="KW-0813">Transport</keyword>
<dbReference type="GO" id="GO:0015276">
    <property type="term" value="F:ligand-gated monoatomic ion channel activity"/>
    <property type="evidence" value="ECO:0007669"/>
    <property type="project" value="InterPro"/>
</dbReference>
<dbReference type="SUPFAM" id="SSF46689">
    <property type="entry name" value="Homeodomain-like"/>
    <property type="match status" value="1"/>
</dbReference>
<keyword evidence="5 13" id="KW-0812">Transmembrane</keyword>
<evidence type="ECO:0000256" key="13">
    <source>
        <dbReference type="SAM" id="Phobius"/>
    </source>
</evidence>
<keyword evidence="4" id="KW-1003">Cell membrane</keyword>
<dbReference type="SUPFAM" id="SSF53850">
    <property type="entry name" value="Periplasmic binding protein-like II"/>
    <property type="match status" value="1"/>
</dbReference>
<evidence type="ECO:0000256" key="4">
    <source>
        <dbReference type="ARBA" id="ARBA00022475"/>
    </source>
</evidence>
<dbReference type="InterPro" id="IPR052192">
    <property type="entry name" value="Insect_Ionotropic_Sensory_Rcpt"/>
</dbReference>
<feature type="transmembrane region" description="Helical" evidence="13">
    <location>
        <begin position="659"/>
        <end position="683"/>
    </location>
</feature>
<name>A0AAW0TC12_SCYPA</name>
<keyword evidence="8 13" id="KW-0472">Membrane</keyword>
<comment type="subcellular location">
    <subcellularLocation>
        <location evidence="2">Cell membrane</location>
        <topology evidence="2">Multi-pass membrane protein</topology>
    </subcellularLocation>
    <subcellularLocation>
        <location evidence="1">Nucleus</location>
    </subcellularLocation>
</comment>
<dbReference type="InterPro" id="IPR036388">
    <property type="entry name" value="WH-like_DNA-bd_sf"/>
</dbReference>
<dbReference type="InterPro" id="IPR009057">
    <property type="entry name" value="Homeodomain-like_sf"/>
</dbReference>
<dbReference type="GO" id="GO:0005634">
    <property type="term" value="C:nucleus"/>
    <property type="evidence" value="ECO:0007669"/>
    <property type="project" value="UniProtKB-SubCell"/>
</dbReference>
<keyword evidence="11" id="KW-1071">Ligand-gated ion channel</keyword>
<dbReference type="PANTHER" id="PTHR42643">
    <property type="entry name" value="IONOTROPIC RECEPTOR 20A-RELATED"/>
    <property type="match status" value="1"/>
</dbReference>
<proteinExistence type="predicted"/>
<evidence type="ECO:0000256" key="10">
    <source>
        <dbReference type="ARBA" id="ARBA00023180"/>
    </source>
</evidence>
<accession>A0AAW0TC12</accession>
<gene>
    <name evidence="15" type="ORF">O3P69_014414</name>
</gene>
<protein>
    <recommendedName>
        <fullName evidence="14">Ionotropic glutamate receptor L-glutamate and glycine-binding domain-containing protein</fullName>
    </recommendedName>
</protein>
<keyword evidence="16" id="KW-1185">Reference proteome</keyword>
<evidence type="ECO:0000256" key="11">
    <source>
        <dbReference type="ARBA" id="ARBA00023286"/>
    </source>
</evidence>
<keyword evidence="6 13" id="KW-1133">Transmembrane helix</keyword>
<feature type="domain" description="Ionotropic glutamate receptor L-glutamate and glycine-binding" evidence="14">
    <location>
        <begin position="383"/>
        <end position="445"/>
    </location>
</feature>
<keyword evidence="10" id="KW-0325">Glycoprotein</keyword>
<reference evidence="15 16" key="1">
    <citation type="submission" date="2023-03" db="EMBL/GenBank/DDBJ databases">
        <title>High-quality genome of Scylla paramamosain provides insights in environmental adaptation.</title>
        <authorList>
            <person name="Zhang L."/>
        </authorList>
    </citation>
    <scope>NUCLEOTIDE SEQUENCE [LARGE SCALE GENOMIC DNA]</scope>
    <source>
        <strain evidence="15">LZ_2023a</strain>
        <tissue evidence="15">Muscle</tissue>
    </source>
</reference>
<evidence type="ECO:0000256" key="2">
    <source>
        <dbReference type="ARBA" id="ARBA00004651"/>
    </source>
</evidence>
<dbReference type="Pfam" id="PF13384">
    <property type="entry name" value="HTH_23"/>
    <property type="match status" value="1"/>
</dbReference>
<dbReference type="PANTHER" id="PTHR42643:SF24">
    <property type="entry name" value="IONOTROPIC RECEPTOR 60A"/>
    <property type="match status" value="1"/>
</dbReference>
<evidence type="ECO:0000259" key="14">
    <source>
        <dbReference type="SMART" id="SM00918"/>
    </source>
</evidence>
<evidence type="ECO:0000256" key="9">
    <source>
        <dbReference type="ARBA" id="ARBA00023170"/>
    </source>
</evidence>
<comment type="caution">
    <text evidence="15">The sequence shown here is derived from an EMBL/GenBank/DDBJ whole genome shotgun (WGS) entry which is preliminary data.</text>
</comment>
<evidence type="ECO:0000256" key="8">
    <source>
        <dbReference type="ARBA" id="ARBA00023136"/>
    </source>
</evidence>
<dbReference type="Gene3D" id="1.10.10.10">
    <property type="entry name" value="Winged helix-like DNA-binding domain superfamily/Winged helix DNA-binding domain"/>
    <property type="match status" value="1"/>
</dbReference>
<evidence type="ECO:0000313" key="16">
    <source>
        <dbReference type="Proteomes" id="UP001487740"/>
    </source>
</evidence>
<organism evidence="15 16">
    <name type="scientific">Scylla paramamosain</name>
    <name type="common">Mud crab</name>
    <dbReference type="NCBI Taxonomy" id="85552"/>
    <lineage>
        <taxon>Eukaryota</taxon>
        <taxon>Metazoa</taxon>
        <taxon>Ecdysozoa</taxon>
        <taxon>Arthropoda</taxon>
        <taxon>Crustacea</taxon>
        <taxon>Multicrustacea</taxon>
        <taxon>Malacostraca</taxon>
        <taxon>Eumalacostraca</taxon>
        <taxon>Eucarida</taxon>
        <taxon>Decapoda</taxon>
        <taxon>Pleocyemata</taxon>
        <taxon>Brachyura</taxon>
        <taxon>Eubrachyura</taxon>
        <taxon>Portunoidea</taxon>
        <taxon>Portunidae</taxon>
        <taxon>Portuninae</taxon>
        <taxon>Scylla</taxon>
    </lineage>
</organism>
<dbReference type="GO" id="GO:0005886">
    <property type="term" value="C:plasma membrane"/>
    <property type="evidence" value="ECO:0007669"/>
    <property type="project" value="UniProtKB-SubCell"/>
</dbReference>
<feature type="transmembrane region" description="Helical" evidence="13">
    <location>
        <begin position="57"/>
        <end position="81"/>
    </location>
</feature>
<evidence type="ECO:0000256" key="5">
    <source>
        <dbReference type="ARBA" id="ARBA00022692"/>
    </source>
</evidence>
<evidence type="ECO:0000256" key="6">
    <source>
        <dbReference type="ARBA" id="ARBA00022989"/>
    </source>
</evidence>
<keyword evidence="12" id="KW-0407">Ion channel</keyword>
<keyword evidence="7" id="KW-0406">Ion transport</keyword>
<evidence type="ECO:0000256" key="1">
    <source>
        <dbReference type="ARBA" id="ARBA00004123"/>
    </source>
</evidence>
<evidence type="ECO:0000313" key="15">
    <source>
        <dbReference type="EMBL" id="KAK8384833.1"/>
    </source>
</evidence>
<dbReference type="Proteomes" id="UP001487740">
    <property type="component" value="Unassembled WGS sequence"/>
</dbReference>